<dbReference type="Gene3D" id="3.40.50.1820">
    <property type="entry name" value="alpha/beta hydrolase"/>
    <property type="match status" value="1"/>
</dbReference>
<dbReference type="SUPFAM" id="SSF53474">
    <property type="entry name" value="alpha/beta-Hydrolases"/>
    <property type="match status" value="1"/>
</dbReference>
<dbReference type="AlphaFoldDB" id="A0AA37Q2U3"/>
<sequence>MSARTPSRRTPARGTVAVARAAASAARPARLRRRTVALPGSLAVLRDVRSPQLHNRRDVYVYLPPSYGTAGDRRYPVLYMHDGQNLFDPALSFSGAWRVDLAMQTAARLGFEAIVVGVSNMGGSRLDEYSPFFDESVGGGGAADLYVDFLLHTLKPMIDAQFRTLPEPASTGILGSSMGGLVSLYAFFRAPHAFGACGVLSPALWFGKRAILPFVEAAEAPPGRIWLDVGTNEGVRTVMNVRLLRDLLVRKGYAEGESLRVKIAVGAAHNEAAWGRRIKKAIPFLLGA</sequence>
<proteinExistence type="predicted"/>
<dbReference type="Pfam" id="PF00756">
    <property type="entry name" value="Esterase"/>
    <property type="match status" value="1"/>
</dbReference>
<reference evidence="1" key="1">
    <citation type="submission" date="2022-08" db="EMBL/GenBank/DDBJ databases">
        <title>Draft genome sequencing of Roseisolibacter agri AW1220.</title>
        <authorList>
            <person name="Tobiishi Y."/>
            <person name="Tonouchi A."/>
        </authorList>
    </citation>
    <scope>NUCLEOTIDE SEQUENCE</scope>
    <source>
        <strain evidence="1">AW1220</strain>
    </source>
</reference>
<dbReference type="InterPro" id="IPR000801">
    <property type="entry name" value="Esterase-like"/>
</dbReference>
<evidence type="ECO:0000313" key="1">
    <source>
        <dbReference type="EMBL" id="GLC25550.1"/>
    </source>
</evidence>
<name>A0AA37Q2U3_9BACT</name>
<dbReference type="InterPro" id="IPR029058">
    <property type="entry name" value="AB_hydrolase_fold"/>
</dbReference>
<dbReference type="InterPro" id="IPR050583">
    <property type="entry name" value="Mycobacterial_A85_antigen"/>
</dbReference>
<dbReference type="RefSeq" id="WP_284350005.1">
    <property type="nucleotide sequence ID" value="NZ_BRXS01000003.1"/>
</dbReference>
<organism evidence="1 2">
    <name type="scientific">Roseisolibacter agri</name>
    <dbReference type="NCBI Taxonomy" id="2014610"/>
    <lineage>
        <taxon>Bacteria</taxon>
        <taxon>Pseudomonadati</taxon>
        <taxon>Gemmatimonadota</taxon>
        <taxon>Gemmatimonadia</taxon>
        <taxon>Gemmatimonadales</taxon>
        <taxon>Gemmatimonadaceae</taxon>
        <taxon>Roseisolibacter</taxon>
    </lineage>
</organism>
<dbReference type="Proteomes" id="UP001161325">
    <property type="component" value="Unassembled WGS sequence"/>
</dbReference>
<protein>
    <recommendedName>
        <fullName evidence="3">Esterase</fullName>
    </recommendedName>
</protein>
<comment type="caution">
    <text evidence="1">The sequence shown here is derived from an EMBL/GenBank/DDBJ whole genome shotgun (WGS) entry which is preliminary data.</text>
</comment>
<dbReference type="EMBL" id="BRXS01000003">
    <property type="protein sequence ID" value="GLC25550.1"/>
    <property type="molecule type" value="Genomic_DNA"/>
</dbReference>
<dbReference type="PANTHER" id="PTHR48098">
    <property type="entry name" value="ENTEROCHELIN ESTERASE-RELATED"/>
    <property type="match status" value="1"/>
</dbReference>
<keyword evidence="2" id="KW-1185">Reference proteome</keyword>
<accession>A0AA37Q2U3</accession>
<dbReference type="PANTHER" id="PTHR48098:SF6">
    <property type="entry name" value="FERRI-BACILLIBACTIN ESTERASE BESA"/>
    <property type="match status" value="1"/>
</dbReference>
<evidence type="ECO:0000313" key="2">
    <source>
        <dbReference type="Proteomes" id="UP001161325"/>
    </source>
</evidence>
<gene>
    <name evidence="1" type="ORF">rosag_20630</name>
</gene>
<evidence type="ECO:0008006" key="3">
    <source>
        <dbReference type="Google" id="ProtNLM"/>
    </source>
</evidence>